<evidence type="ECO:0000259" key="3">
    <source>
        <dbReference type="Pfam" id="PF14020"/>
    </source>
</evidence>
<keyword evidence="2" id="KW-1133">Transmembrane helix</keyword>
<evidence type="ECO:0000313" key="5">
    <source>
        <dbReference type="Proteomes" id="UP000077589"/>
    </source>
</evidence>
<name>A0A1A9RTR3_EIKCO</name>
<comment type="caution">
    <text evidence="4">The sequence shown here is derived from an EMBL/GenBank/DDBJ whole genome shotgun (WGS) entry which is preliminary data.</text>
</comment>
<evidence type="ECO:0000256" key="1">
    <source>
        <dbReference type="SAM" id="MobiDB-lite"/>
    </source>
</evidence>
<organism evidence="4 5">
    <name type="scientific">Eikenella corrodens</name>
    <dbReference type="NCBI Taxonomy" id="539"/>
    <lineage>
        <taxon>Bacteria</taxon>
        <taxon>Pseudomonadati</taxon>
        <taxon>Pseudomonadota</taxon>
        <taxon>Betaproteobacteria</taxon>
        <taxon>Neisseriales</taxon>
        <taxon>Neisseriaceae</taxon>
        <taxon>Eikenella</taxon>
    </lineage>
</organism>
<evidence type="ECO:0000256" key="2">
    <source>
        <dbReference type="SAM" id="Phobius"/>
    </source>
</evidence>
<accession>A0A1A9RTR3</accession>
<keyword evidence="2" id="KW-0812">Transmembrane</keyword>
<dbReference type="OrthoDB" id="5450120at2"/>
<proteinExistence type="predicted"/>
<dbReference type="EMBL" id="LXSG01000002">
    <property type="protein sequence ID" value="OAM24671.1"/>
    <property type="molecule type" value="Genomic_DNA"/>
</dbReference>
<dbReference type="Pfam" id="PF14020">
    <property type="entry name" value="DUF4236"/>
    <property type="match status" value="1"/>
</dbReference>
<gene>
    <name evidence="4" type="ORF">A7P90_00170</name>
</gene>
<evidence type="ECO:0000313" key="4">
    <source>
        <dbReference type="EMBL" id="OAM24671.1"/>
    </source>
</evidence>
<sequence length="208" mass="23253">MGFRFRKSFKIAPGFRVNIGKRGISSFTIGKRGANLNISKKGVYSNIGIKGTGLSYRAKLASNQSQKSRKMGRASKINQLEKIERMYSKGQLTEAEYWQLREEVMSEGRLDFSQIETTEPPPKRRGCLATIGKIIGWGVVILILIGILSALSENSTPNSNAPQQQQREAPTKTHEDTPPSVRQRNDSGKTEGYKPMSDDERKQVDSLF</sequence>
<protein>
    <recommendedName>
        <fullName evidence="3">DUF4236 domain-containing protein</fullName>
    </recommendedName>
</protein>
<feature type="compositionally biased region" description="Polar residues" evidence="1">
    <location>
        <begin position="155"/>
        <end position="168"/>
    </location>
</feature>
<dbReference type="Proteomes" id="UP000077589">
    <property type="component" value="Unassembled WGS sequence"/>
</dbReference>
<feature type="transmembrane region" description="Helical" evidence="2">
    <location>
        <begin position="134"/>
        <end position="152"/>
    </location>
</feature>
<feature type="domain" description="DUF4236" evidence="3">
    <location>
        <begin position="3"/>
        <end position="57"/>
    </location>
</feature>
<dbReference type="InterPro" id="IPR025330">
    <property type="entry name" value="DUF4236"/>
</dbReference>
<feature type="region of interest" description="Disordered" evidence="1">
    <location>
        <begin position="155"/>
        <end position="208"/>
    </location>
</feature>
<dbReference type="AlphaFoldDB" id="A0A1A9RTR3"/>
<reference evidence="5" key="1">
    <citation type="submission" date="2016-05" db="EMBL/GenBank/DDBJ databases">
        <title>Draft genome of Corynebacterium afermentans subsp. afermentans LCDC 88199T.</title>
        <authorList>
            <person name="Bernier A.-M."/>
            <person name="Bernard K."/>
        </authorList>
    </citation>
    <scope>NUCLEOTIDE SEQUENCE [LARGE SCALE GENOMIC DNA]</scope>
    <source>
        <strain evidence="5">NML04-0072</strain>
    </source>
</reference>
<feature type="compositionally biased region" description="Basic and acidic residues" evidence="1">
    <location>
        <begin position="169"/>
        <end position="208"/>
    </location>
</feature>
<keyword evidence="2" id="KW-0472">Membrane</keyword>